<dbReference type="Proteomes" id="UP000006729">
    <property type="component" value="Chromosome 5"/>
</dbReference>
<feature type="transmembrane region" description="Helical" evidence="1">
    <location>
        <begin position="61"/>
        <end position="78"/>
    </location>
</feature>
<keyword evidence="1" id="KW-0472">Membrane</keyword>
<evidence type="ECO:0000313" key="3">
    <source>
        <dbReference type="Proteomes" id="UP000006729"/>
    </source>
</evidence>
<accession>A0A2K2ACU3</accession>
<organism evidence="2 3">
    <name type="scientific">Populus trichocarpa</name>
    <name type="common">Western balsam poplar</name>
    <name type="synonym">Populus balsamifera subsp. trichocarpa</name>
    <dbReference type="NCBI Taxonomy" id="3694"/>
    <lineage>
        <taxon>Eukaryota</taxon>
        <taxon>Viridiplantae</taxon>
        <taxon>Streptophyta</taxon>
        <taxon>Embryophyta</taxon>
        <taxon>Tracheophyta</taxon>
        <taxon>Spermatophyta</taxon>
        <taxon>Magnoliopsida</taxon>
        <taxon>eudicotyledons</taxon>
        <taxon>Gunneridae</taxon>
        <taxon>Pentapetalae</taxon>
        <taxon>rosids</taxon>
        <taxon>fabids</taxon>
        <taxon>Malpighiales</taxon>
        <taxon>Salicaceae</taxon>
        <taxon>Saliceae</taxon>
        <taxon>Populus</taxon>
    </lineage>
</organism>
<keyword evidence="3" id="KW-1185">Reference proteome</keyword>
<keyword evidence="1" id="KW-0812">Transmembrane</keyword>
<feature type="transmembrane region" description="Helical" evidence="1">
    <location>
        <begin position="20"/>
        <end position="41"/>
    </location>
</feature>
<sequence>MLARDGCVLLGHSRGRWRRCSLMILGLFLGGWWLWSKAWVTQRLVLHYHSPQCCVFSESEGVFGFLVMIGCVGVRGCYGQWLIWNQGWLWFGFVVVWR</sequence>
<evidence type="ECO:0000313" key="2">
    <source>
        <dbReference type="EMBL" id="PNT35349.1"/>
    </source>
</evidence>
<reference evidence="2 3" key="1">
    <citation type="journal article" date="2006" name="Science">
        <title>The genome of black cottonwood, Populus trichocarpa (Torr. &amp; Gray).</title>
        <authorList>
            <person name="Tuskan G.A."/>
            <person name="Difazio S."/>
            <person name="Jansson S."/>
            <person name="Bohlmann J."/>
            <person name="Grigoriev I."/>
            <person name="Hellsten U."/>
            <person name="Putnam N."/>
            <person name="Ralph S."/>
            <person name="Rombauts S."/>
            <person name="Salamov A."/>
            <person name="Schein J."/>
            <person name="Sterck L."/>
            <person name="Aerts A."/>
            <person name="Bhalerao R.R."/>
            <person name="Bhalerao R.P."/>
            <person name="Blaudez D."/>
            <person name="Boerjan W."/>
            <person name="Brun A."/>
            <person name="Brunner A."/>
            <person name="Busov V."/>
            <person name="Campbell M."/>
            <person name="Carlson J."/>
            <person name="Chalot M."/>
            <person name="Chapman J."/>
            <person name="Chen G.L."/>
            <person name="Cooper D."/>
            <person name="Coutinho P.M."/>
            <person name="Couturier J."/>
            <person name="Covert S."/>
            <person name="Cronk Q."/>
            <person name="Cunningham R."/>
            <person name="Davis J."/>
            <person name="Degroeve S."/>
            <person name="Dejardin A."/>
            <person name="Depamphilis C."/>
            <person name="Detter J."/>
            <person name="Dirks B."/>
            <person name="Dubchak I."/>
            <person name="Duplessis S."/>
            <person name="Ehlting J."/>
            <person name="Ellis B."/>
            <person name="Gendler K."/>
            <person name="Goodstein D."/>
            <person name="Gribskov M."/>
            <person name="Grimwood J."/>
            <person name="Groover A."/>
            <person name="Gunter L."/>
            <person name="Hamberger B."/>
            <person name="Heinze B."/>
            <person name="Helariutta Y."/>
            <person name="Henrissat B."/>
            <person name="Holligan D."/>
            <person name="Holt R."/>
            <person name="Huang W."/>
            <person name="Islam-Faridi N."/>
            <person name="Jones S."/>
            <person name="Jones-Rhoades M."/>
            <person name="Jorgensen R."/>
            <person name="Joshi C."/>
            <person name="Kangasjarvi J."/>
            <person name="Karlsson J."/>
            <person name="Kelleher C."/>
            <person name="Kirkpatrick R."/>
            <person name="Kirst M."/>
            <person name="Kohler A."/>
            <person name="Kalluri U."/>
            <person name="Larimer F."/>
            <person name="Leebens-Mack J."/>
            <person name="Leple J.C."/>
            <person name="Locascio P."/>
            <person name="Lou Y."/>
            <person name="Lucas S."/>
            <person name="Martin F."/>
            <person name="Montanini B."/>
            <person name="Napoli C."/>
            <person name="Nelson D.R."/>
            <person name="Nelson C."/>
            <person name="Nieminen K."/>
            <person name="Nilsson O."/>
            <person name="Pereda V."/>
            <person name="Peter G."/>
            <person name="Philippe R."/>
            <person name="Pilate G."/>
            <person name="Poliakov A."/>
            <person name="Razumovskaya J."/>
            <person name="Richardson P."/>
            <person name="Rinaldi C."/>
            <person name="Ritland K."/>
            <person name="Rouze P."/>
            <person name="Ryaboy D."/>
            <person name="Schmutz J."/>
            <person name="Schrader J."/>
            <person name="Segerman B."/>
            <person name="Shin H."/>
            <person name="Siddiqui A."/>
            <person name="Sterky F."/>
            <person name="Terry A."/>
            <person name="Tsai C.J."/>
            <person name="Uberbacher E."/>
            <person name="Unneberg P."/>
            <person name="Vahala J."/>
            <person name="Wall K."/>
            <person name="Wessler S."/>
            <person name="Yang G."/>
            <person name="Yin T."/>
            <person name="Douglas C."/>
            <person name="Marra M."/>
            <person name="Sandberg G."/>
            <person name="Van de Peer Y."/>
            <person name="Rokhsar D."/>
        </authorList>
    </citation>
    <scope>NUCLEOTIDE SEQUENCE [LARGE SCALE GENOMIC DNA]</scope>
    <source>
        <strain evidence="3">cv. Nisqually</strain>
    </source>
</reference>
<evidence type="ECO:0000256" key="1">
    <source>
        <dbReference type="SAM" id="Phobius"/>
    </source>
</evidence>
<name>A0A2K2ACU3_POPTR</name>
<gene>
    <name evidence="2" type="ORF">POPTR_005G071800</name>
</gene>
<protein>
    <recommendedName>
        <fullName evidence="4">Transmembrane protein</fullName>
    </recommendedName>
</protein>
<evidence type="ECO:0008006" key="4">
    <source>
        <dbReference type="Google" id="ProtNLM"/>
    </source>
</evidence>
<dbReference type="EMBL" id="CM009294">
    <property type="protein sequence ID" value="PNT35349.1"/>
    <property type="molecule type" value="Genomic_DNA"/>
</dbReference>
<dbReference type="AlphaFoldDB" id="A0A2K2ACU3"/>
<dbReference type="InParanoid" id="A0A2K2ACU3"/>
<keyword evidence="1" id="KW-1133">Transmembrane helix</keyword>
<proteinExistence type="predicted"/>